<organism evidence="1 2">
    <name type="scientific">Roseibium alexandrii</name>
    <dbReference type="NCBI Taxonomy" id="388408"/>
    <lineage>
        <taxon>Bacteria</taxon>
        <taxon>Pseudomonadati</taxon>
        <taxon>Pseudomonadota</taxon>
        <taxon>Alphaproteobacteria</taxon>
        <taxon>Hyphomicrobiales</taxon>
        <taxon>Stappiaceae</taxon>
        <taxon>Roseibium</taxon>
    </lineage>
</organism>
<evidence type="ECO:0000313" key="1">
    <source>
        <dbReference type="EMBL" id="CTQ77671.1"/>
    </source>
</evidence>
<proteinExistence type="predicted"/>
<dbReference type="AlphaFoldDB" id="A0A0M7AT36"/>
<keyword evidence="2" id="KW-1185">Reference proteome</keyword>
<accession>A0A0M7AT36</accession>
<dbReference type="Proteomes" id="UP000053235">
    <property type="component" value="Unassembled WGS sequence"/>
</dbReference>
<gene>
    <name evidence="1" type="ORF">LAX5112_05007</name>
</gene>
<sequence length="39" mass="4465">MIVFGVCFSKSIQDSKRSNFSVRNDDKYILPLAVQWNGT</sequence>
<name>A0A0M7AT36_9HYPH</name>
<reference evidence="2" key="1">
    <citation type="submission" date="2015-07" db="EMBL/GenBank/DDBJ databases">
        <authorList>
            <person name="Rodrigo-Torres Lidia"/>
            <person name="Arahal R.David."/>
        </authorList>
    </citation>
    <scope>NUCLEOTIDE SEQUENCE [LARGE SCALE GENOMIC DNA]</scope>
    <source>
        <strain evidence="2">CECT 5112</strain>
    </source>
</reference>
<evidence type="ECO:0000313" key="2">
    <source>
        <dbReference type="Proteomes" id="UP000053235"/>
    </source>
</evidence>
<dbReference type="EMBL" id="CXWD01000039">
    <property type="protein sequence ID" value="CTQ77671.1"/>
    <property type="molecule type" value="Genomic_DNA"/>
</dbReference>
<protein>
    <submittedName>
        <fullName evidence="1">Uncharacterized protein</fullName>
    </submittedName>
</protein>